<name>A0A4Y8VAD7_9BACT</name>
<accession>A0A4Y8VAD7</accession>
<reference evidence="2 3" key="1">
    <citation type="submission" date="2019-02" db="EMBL/GenBank/DDBJ databases">
        <title>Draft Genome Sequence of the Prevotella sp. BCRC 81118, Isolated from Human Feces.</title>
        <authorList>
            <person name="Huang C.-H."/>
        </authorList>
    </citation>
    <scope>NUCLEOTIDE SEQUENCE [LARGE SCALE GENOMIC DNA]</scope>
    <source>
        <strain evidence="2 3">BCRC 81118</strain>
    </source>
</reference>
<dbReference type="EMBL" id="SGVY01000035">
    <property type="protein sequence ID" value="TFH78056.1"/>
    <property type="molecule type" value="Genomic_DNA"/>
</dbReference>
<dbReference type="GO" id="GO:0016020">
    <property type="term" value="C:membrane"/>
    <property type="evidence" value="ECO:0007669"/>
    <property type="project" value="InterPro"/>
</dbReference>
<dbReference type="InterPro" id="IPR005074">
    <property type="entry name" value="Peptidase_C39"/>
</dbReference>
<feature type="domain" description="Peptidase C39" evidence="1">
    <location>
        <begin position="5"/>
        <end position="77"/>
    </location>
</feature>
<dbReference type="Proteomes" id="UP000297872">
    <property type="component" value="Unassembled WGS sequence"/>
</dbReference>
<evidence type="ECO:0000313" key="2">
    <source>
        <dbReference type="EMBL" id="TFH78056.1"/>
    </source>
</evidence>
<protein>
    <recommendedName>
        <fullName evidence="1">Peptidase C39 domain-containing protein</fullName>
    </recommendedName>
</protein>
<organism evidence="2 3">
    <name type="scientific">Segatella hominis</name>
    <dbReference type="NCBI Taxonomy" id="2518605"/>
    <lineage>
        <taxon>Bacteria</taxon>
        <taxon>Pseudomonadati</taxon>
        <taxon>Bacteroidota</taxon>
        <taxon>Bacteroidia</taxon>
        <taxon>Bacteroidales</taxon>
        <taxon>Prevotellaceae</taxon>
        <taxon>Segatella</taxon>
    </lineage>
</organism>
<evidence type="ECO:0000313" key="3">
    <source>
        <dbReference type="Proteomes" id="UP000297872"/>
    </source>
</evidence>
<dbReference type="GO" id="GO:0006508">
    <property type="term" value="P:proteolysis"/>
    <property type="evidence" value="ECO:0007669"/>
    <property type="project" value="InterPro"/>
</dbReference>
<dbReference type="Gene3D" id="3.90.70.10">
    <property type="entry name" value="Cysteine proteinases"/>
    <property type="match status" value="1"/>
</dbReference>
<evidence type="ECO:0000259" key="1">
    <source>
        <dbReference type="Pfam" id="PF03412"/>
    </source>
</evidence>
<sequence>MKCFSIVYQHDSMLCGVACLKMICKYFGREYSSDSLSKLCFATTEGVSMLGINETAKTLGIETVCAKATPKELCDGITAEIQYEDRS</sequence>
<dbReference type="GO" id="GO:0005524">
    <property type="term" value="F:ATP binding"/>
    <property type="evidence" value="ECO:0007669"/>
    <property type="project" value="InterPro"/>
</dbReference>
<dbReference type="OrthoDB" id="9760358at2"/>
<keyword evidence="3" id="KW-1185">Reference proteome</keyword>
<comment type="caution">
    <text evidence="2">The sequence shown here is derived from an EMBL/GenBank/DDBJ whole genome shotgun (WGS) entry which is preliminary data.</text>
</comment>
<dbReference type="GO" id="GO:0008233">
    <property type="term" value="F:peptidase activity"/>
    <property type="evidence" value="ECO:0007669"/>
    <property type="project" value="InterPro"/>
</dbReference>
<proteinExistence type="predicted"/>
<dbReference type="AlphaFoldDB" id="A0A4Y8VAD7"/>
<gene>
    <name evidence="2" type="ORF">EXN75_12080</name>
</gene>
<dbReference type="Pfam" id="PF03412">
    <property type="entry name" value="Peptidase_C39"/>
    <property type="match status" value="1"/>
</dbReference>